<evidence type="ECO:0000259" key="2">
    <source>
        <dbReference type="PROSITE" id="PS50943"/>
    </source>
</evidence>
<dbReference type="InterPro" id="IPR010982">
    <property type="entry name" value="Lambda_DNA-bd_dom_sf"/>
</dbReference>
<accession>A0A223KUR2</accession>
<dbReference type="SUPFAM" id="SSF47406">
    <property type="entry name" value="SinR repressor dimerisation domain-like"/>
    <property type="match status" value="1"/>
</dbReference>
<feature type="domain" description="HTH cro/C1-type" evidence="2">
    <location>
        <begin position="6"/>
        <end position="61"/>
    </location>
</feature>
<gene>
    <name evidence="3" type="ORF">BC6307_19255</name>
</gene>
<dbReference type="PANTHER" id="PTHR46797">
    <property type="entry name" value="HTH-TYPE TRANSCRIPTIONAL REGULATOR"/>
    <property type="match status" value="1"/>
</dbReference>
<name>A0A223KUR2_9BACI</name>
<dbReference type="STRING" id="1314751.GCA_001591425_03118"/>
<evidence type="ECO:0000256" key="1">
    <source>
        <dbReference type="ARBA" id="ARBA00023125"/>
    </source>
</evidence>
<proteinExistence type="predicted"/>
<evidence type="ECO:0000313" key="4">
    <source>
        <dbReference type="Proteomes" id="UP000215224"/>
    </source>
</evidence>
<dbReference type="KEGG" id="bcoh:BC6307_19255"/>
<organism evidence="3 4">
    <name type="scientific">Sutcliffiella cohnii</name>
    <dbReference type="NCBI Taxonomy" id="33932"/>
    <lineage>
        <taxon>Bacteria</taxon>
        <taxon>Bacillati</taxon>
        <taxon>Bacillota</taxon>
        <taxon>Bacilli</taxon>
        <taxon>Bacillales</taxon>
        <taxon>Bacillaceae</taxon>
        <taxon>Sutcliffiella</taxon>
    </lineage>
</organism>
<dbReference type="Gene3D" id="1.10.260.40">
    <property type="entry name" value="lambda repressor-like DNA-binding domains"/>
    <property type="match status" value="1"/>
</dbReference>
<dbReference type="SMART" id="SM00530">
    <property type="entry name" value="HTH_XRE"/>
    <property type="match status" value="1"/>
</dbReference>
<protein>
    <submittedName>
        <fullName evidence="3">Transcriptional regulator</fullName>
    </submittedName>
</protein>
<dbReference type="RefSeq" id="WP_066418122.1">
    <property type="nucleotide sequence ID" value="NZ_CP018866.1"/>
</dbReference>
<dbReference type="InterPro" id="IPR036281">
    <property type="entry name" value="SinR/SinI_dimer_dom_sf"/>
</dbReference>
<dbReference type="PROSITE" id="PS50943">
    <property type="entry name" value="HTH_CROC1"/>
    <property type="match status" value="1"/>
</dbReference>
<dbReference type="SUPFAM" id="SSF47413">
    <property type="entry name" value="lambda repressor-like DNA-binding domains"/>
    <property type="match status" value="1"/>
</dbReference>
<dbReference type="GO" id="GO:0046983">
    <property type="term" value="F:protein dimerization activity"/>
    <property type="evidence" value="ECO:0007669"/>
    <property type="project" value="InterPro"/>
</dbReference>
<dbReference type="InterPro" id="IPR050807">
    <property type="entry name" value="TransReg_Diox_bact_type"/>
</dbReference>
<sequence length="117" mass="13542">MIGDEIKKLRNNNGLSLSELAEKSGVSKSYLSQLERNLQVNPSLQLLSKIATSLDTDIEELLNKKKKVSGPKITLDAEWRRLLYKAISEGMTKEDFVQFRDYLHFKKWQETKRIKGE</sequence>
<evidence type="ECO:0000313" key="3">
    <source>
        <dbReference type="EMBL" id="AST93241.1"/>
    </source>
</evidence>
<dbReference type="GO" id="GO:0005829">
    <property type="term" value="C:cytosol"/>
    <property type="evidence" value="ECO:0007669"/>
    <property type="project" value="TreeGrafter"/>
</dbReference>
<reference evidence="3 4" key="1">
    <citation type="submission" date="2016-12" db="EMBL/GenBank/DDBJ databases">
        <title>The whole genome sequencing and assembly of Bacillus cohnii DSM 6307T strain.</title>
        <authorList>
            <person name="Lee Y.-J."/>
            <person name="Yi H."/>
            <person name="Bahn Y.-S."/>
            <person name="Kim J.F."/>
            <person name="Lee D.-W."/>
        </authorList>
    </citation>
    <scope>NUCLEOTIDE SEQUENCE [LARGE SCALE GENOMIC DNA]</scope>
    <source>
        <strain evidence="3 4">DSM 6307</strain>
    </source>
</reference>
<keyword evidence="4" id="KW-1185">Reference proteome</keyword>
<keyword evidence="1" id="KW-0238">DNA-binding</keyword>
<dbReference type="CDD" id="cd00093">
    <property type="entry name" value="HTH_XRE"/>
    <property type="match status" value="1"/>
</dbReference>
<dbReference type="GO" id="GO:0003677">
    <property type="term" value="F:DNA binding"/>
    <property type="evidence" value="ECO:0007669"/>
    <property type="project" value="UniProtKB-KW"/>
</dbReference>
<dbReference type="EMBL" id="CP018866">
    <property type="protein sequence ID" value="AST93241.1"/>
    <property type="molecule type" value="Genomic_DNA"/>
</dbReference>
<dbReference type="Proteomes" id="UP000215224">
    <property type="component" value="Chromosome"/>
</dbReference>
<dbReference type="Pfam" id="PF01381">
    <property type="entry name" value="HTH_3"/>
    <property type="match status" value="1"/>
</dbReference>
<dbReference type="AlphaFoldDB" id="A0A223KUR2"/>
<dbReference type="GO" id="GO:0003700">
    <property type="term" value="F:DNA-binding transcription factor activity"/>
    <property type="evidence" value="ECO:0007669"/>
    <property type="project" value="TreeGrafter"/>
</dbReference>
<dbReference type="InterPro" id="IPR001387">
    <property type="entry name" value="Cro/C1-type_HTH"/>
</dbReference>
<dbReference type="PANTHER" id="PTHR46797:SF1">
    <property type="entry name" value="METHYLPHOSPHONATE SYNTHASE"/>
    <property type="match status" value="1"/>
</dbReference>